<evidence type="ECO:0000313" key="4">
    <source>
        <dbReference type="Proteomes" id="UP000483820"/>
    </source>
</evidence>
<feature type="region of interest" description="Disordered" evidence="2">
    <location>
        <begin position="296"/>
        <end position="323"/>
    </location>
</feature>
<dbReference type="AlphaFoldDB" id="A0A6A5FWE8"/>
<dbReference type="EMBL" id="WUAV01000006">
    <property type="protein sequence ID" value="KAF1746781.1"/>
    <property type="molecule type" value="Genomic_DNA"/>
</dbReference>
<dbReference type="Proteomes" id="UP000483820">
    <property type="component" value="Chromosome X"/>
</dbReference>
<accession>A0A6A5FWE8</accession>
<dbReference type="RefSeq" id="XP_053578867.1">
    <property type="nucleotide sequence ID" value="XM_053735301.1"/>
</dbReference>
<dbReference type="CTD" id="9809475"/>
<evidence type="ECO:0000256" key="1">
    <source>
        <dbReference type="SAM" id="Coils"/>
    </source>
</evidence>
<feature type="region of interest" description="Disordered" evidence="2">
    <location>
        <begin position="673"/>
        <end position="692"/>
    </location>
</feature>
<keyword evidence="1" id="KW-0175">Coiled coil</keyword>
<dbReference type="KEGG" id="crq:GCK72_023238"/>
<sequence length="736" mass="82406">MKEEFGSFATGIPPDIDGLQHIEGEHKKFEEYSESVEIINQMAEKIETLKDRCRKLHEQSRELSDKITKKRAEYKEEYGILKTLKNNFSDSLLAGVETFQRISSCKAKISVIKTEFKELTDKKKTVGVELNTAERELAIMEGKIIMDRKVMLAMNAVFWKYGSPISVNMLKQNPAFGDIFSLQKEQTSITVISNNILSAIELSDSDEMNVNEEGSTAVKAIIEMPDILDNIFLVEKSPTNPVILSSAPIQMKKNCESDQSRDIQLQAADQQKCSENLSRDDVVDNIASLPSQTFAEETNEDHEAVQTKQNKSTNITTDDPKDFNQHVISPEEESRSLIAPTTPKSIDSQSSIPLILTTVIVENPSYSNPGTSPRKQSDNSFVFSLAEIAQVALTEQKNDEEVLKLSKKSDPAKIITTLPATKESCITKTTNPIENTTKKIINPLVKPYTGIWPNKKPPLPLFINFLSSYDQFSIWSRLTSVTVQETTAKEGIEVIEPSVSIVSVPSAVLPSAVKSFVPIENTMKCGRGRPRKNSVVHATTVKRRSKNNSLPTYFENGVDINEIQLEDMETVTSAKVTNEDNAELPTNNRRESLSRKAKTLPKSYVDLAEIYDDDFQLSPTSSETEILELFCCEKSVSTIIKNETPRKRGRPRKMSIVTPITEKLPEFVISTNQDHHASIEPPTSKRSRNDSHVLSNSTKEIVVVLQQGLYAFDHDSTQPVEPSECTMTQVDEKRDC</sequence>
<organism evidence="3 4">
    <name type="scientific">Caenorhabditis remanei</name>
    <name type="common">Caenorhabditis vulgaris</name>
    <dbReference type="NCBI Taxonomy" id="31234"/>
    <lineage>
        <taxon>Eukaryota</taxon>
        <taxon>Metazoa</taxon>
        <taxon>Ecdysozoa</taxon>
        <taxon>Nematoda</taxon>
        <taxon>Chromadorea</taxon>
        <taxon>Rhabditida</taxon>
        <taxon>Rhabditina</taxon>
        <taxon>Rhabditomorpha</taxon>
        <taxon>Rhabditoidea</taxon>
        <taxon>Rhabditidae</taxon>
        <taxon>Peloderinae</taxon>
        <taxon>Caenorhabditis</taxon>
    </lineage>
</organism>
<feature type="coiled-coil region" evidence="1">
    <location>
        <begin position="39"/>
        <end position="73"/>
    </location>
</feature>
<gene>
    <name evidence="3" type="ORF">GCK72_023238</name>
</gene>
<comment type="caution">
    <text evidence="3">The sequence shown here is derived from an EMBL/GenBank/DDBJ whole genome shotgun (WGS) entry which is preliminary data.</text>
</comment>
<evidence type="ECO:0000256" key="2">
    <source>
        <dbReference type="SAM" id="MobiDB-lite"/>
    </source>
</evidence>
<reference evidence="3 4" key="1">
    <citation type="submission" date="2019-12" db="EMBL/GenBank/DDBJ databases">
        <title>Chromosome-level assembly of the Caenorhabditis remanei genome.</title>
        <authorList>
            <person name="Teterina A.A."/>
            <person name="Willis J.H."/>
            <person name="Phillips P.C."/>
        </authorList>
    </citation>
    <scope>NUCLEOTIDE SEQUENCE [LARGE SCALE GENOMIC DNA]</scope>
    <source>
        <strain evidence="3 4">PX506</strain>
        <tissue evidence="3">Whole organism</tissue>
    </source>
</reference>
<dbReference type="GeneID" id="9809475"/>
<feature type="compositionally biased region" description="Polar residues" evidence="2">
    <location>
        <begin position="717"/>
        <end position="729"/>
    </location>
</feature>
<protein>
    <submittedName>
        <fullName evidence="3">Uncharacterized protein</fullName>
    </submittedName>
</protein>
<name>A0A6A5FWE8_CAERE</name>
<feature type="region of interest" description="Disordered" evidence="2">
    <location>
        <begin position="715"/>
        <end position="736"/>
    </location>
</feature>
<evidence type="ECO:0000313" key="3">
    <source>
        <dbReference type="EMBL" id="KAF1746781.1"/>
    </source>
</evidence>
<feature type="compositionally biased region" description="Polar residues" evidence="2">
    <location>
        <begin position="306"/>
        <end position="317"/>
    </location>
</feature>
<proteinExistence type="predicted"/>